<dbReference type="Proteomes" id="UP000176774">
    <property type="component" value="Unassembled WGS sequence"/>
</dbReference>
<accession>A0A1G2IAV9</accession>
<evidence type="ECO:0000313" key="6">
    <source>
        <dbReference type="Proteomes" id="UP000176774"/>
    </source>
</evidence>
<comment type="caution">
    <text evidence="5">The sequence shown here is derived from an EMBL/GenBank/DDBJ whole genome shotgun (WGS) entry which is preliminary data.</text>
</comment>
<dbReference type="STRING" id="1802214.A2908_02465"/>
<reference evidence="5 6" key="1">
    <citation type="journal article" date="2016" name="Nat. Commun.">
        <title>Thousands of microbial genomes shed light on interconnected biogeochemical processes in an aquifer system.</title>
        <authorList>
            <person name="Anantharaman K."/>
            <person name="Brown C.T."/>
            <person name="Hug L.A."/>
            <person name="Sharon I."/>
            <person name="Castelle C.J."/>
            <person name="Probst A.J."/>
            <person name="Thomas B.C."/>
            <person name="Singh A."/>
            <person name="Wilkins M.J."/>
            <person name="Karaoz U."/>
            <person name="Brodie E.L."/>
            <person name="Williams K.H."/>
            <person name="Hubbard S.S."/>
            <person name="Banfield J.F."/>
        </authorList>
    </citation>
    <scope>NUCLEOTIDE SEQUENCE [LARGE SCALE GENOMIC DNA]</scope>
</reference>
<evidence type="ECO:0000259" key="4">
    <source>
        <dbReference type="PROSITE" id="PS51161"/>
    </source>
</evidence>
<protein>
    <recommendedName>
        <fullName evidence="4">ATP-cone domain-containing protein</fullName>
    </recommendedName>
</protein>
<dbReference type="Pfam" id="PF03477">
    <property type="entry name" value="ATP-cone"/>
    <property type="match status" value="1"/>
</dbReference>
<dbReference type="PROSITE" id="PS51161">
    <property type="entry name" value="ATP_CONE"/>
    <property type="match status" value="1"/>
</dbReference>
<proteinExistence type="predicted"/>
<name>A0A1G2IAV9_9BACT</name>
<sequence length="92" mass="9915">MITTVIKKDGTKVPFDLERMKSSIAAAAEDAGLLEEEKNSAVEQISSSVIIGLGSKEAVSSSEIKGKILAELEVSYPDIAQAWKKYEQSKAQ</sequence>
<dbReference type="EMBL" id="MHPA01000032">
    <property type="protein sequence ID" value="OGZ71922.1"/>
    <property type="molecule type" value="Genomic_DNA"/>
</dbReference>
<keyword evidence="1 3" id="KW-0547">Nucleotide-binding</keyword>
<dbReference type="GO" id="GO:0005524">
    <property type="term" value="F:ATP binding"/>
    <property type="evidence" value="ECO:0007669"/>
    <property type="project" value="UniProtKB-UniRule"/>
</dbReference>
<evidence type="ECO:0000256" key="1">
    <source>
        <dbReference type="ARBA" id="ARBA00022741"/>
    </source>
</evidence>
<dbReference type="InterPro" id="IPR005144">
    <property type="entry name" value="ATP-cone_dom"/>
</dbReference>
<keyword evidence="2 3" id="KW-0067">ATP-binding</keyword>
<gene>
    <name evidence="5" type="ORF">A2908_02465</name>
</gene>
<dbReference type="AlphaFoldDB" id="A0A1G2IAV9"/>
<organism evidence="5 6">
    <name type="scientific">Candidatus Staskawiczbacteria bacterium RIFCSPLOWO2_01_FULL_38_12b</name>
    <dbReference type="NCBI Taxonomy" id="1802214"/>
    <lineage>
        <taxon>Bacteria</taxon>
        <taxon>Candidatus Staskawicziibacteriota</taxon>
    </lineage>
</organism>
<evidence type="ECO:0000313" key="5">
    <source>
        <dbReference type="EMBL" id="OGZ71922.1"/>
    </source>
</evidence>
<evidence type="ECO:0000256" key="3">
    <source>
        <dbReference type="PROSITE-ProRule" id="PRU00492"/>
    </source>
</evidence>
<feature type="domain" description="ATP-cone" evidence="4">
    <location>
        <begin position="3"/>
        <end position="92"/>
    </location>
</feature>
<evidence type="ECO:0000256" key="2">
    <source>
        <dbReference type="ARBA" id="ARBA00022840"/>
    </source>
</evidence>